<keyword evidence="2" id="KW-1185">Reference proteome</keyword>
<dbReference type="PANTHER" id="PTHR46409:SF1">
    <property type="entry name" value="HTH PSQ-TYPE DOMAIN-CONTAINING PROTEIN"/>
    <property type="match status" value="1"/>
</dbReference>
<comment type="caution">
    <text evidence="1">The sequence shown here is derived from an EMBL/GenBank/DDBJ whole genome shotgun (WGS) entry which is preliminary data.</text>
</comment>
<gene>
    <name evidence="1" type="ORF">AVEN_195633_1</name>
</gene>
<sequence length="151" mass="17294">MMAPNTGYKSGVIVFLQEEFKKFLQWLVCRLHFNELLLRHVFEYLDGETTGPCTYSGPIRKSLVNCENLLVASFKPVYCDLPVVTVKDQKYLLDISDAVLTGVYSDLSRCDPGPTSNARWLTTTNRILRLYVRTEEPSSELIQLVRCILRV</sequence>
<dbReference type="Proteomes" id="UP000499080">
    <property type="component" value="Unassembled WGS sequence"/>
</dbReference>
<proteinExistence type="predicted"/>
<evidence type="ECO:0000313" key="1">
    <source>
        <dbReference type="EMBL" id="GBL88637.1"/>
    </source>
</evidence>
<protein>
    <submittedName>
        <fullName evidence="1">Uncharacterized protein</fullName>
    </submittedName>
</protein>
<dbReference type="EMBL" id="BGPR01000061">
    <property type="protein sequence ID" value="GBL88637.1"/>
    <property type="molecule type" value="Genomic_DNA"/>
</dbReference>
<reference evidence="1 2" key="1">
    <citation type="journal article" date="2019" name="Sci. Rep.">
        <title>Orb-weaving spider Araneus ventricosus genome elucidates the spidroin gene catalogue.</title>
        <authorList>
            <person name="Kono N."/>
            <person name="Nakamura H."/>
            <person name="Ohtoshi R."/>
            <person name="Moran D.A.P."/>
            <person name="Shinohara A."/>
            <person name="Yoshida Y."/>
            <person name="Fujiwara M."/>
            <person name="Mori M."/>
            <person name="Tomita M."/>
            <person name="Arakawa K."/>
        </authorList>
    </citation>
    <scope>NUCLEOTIDE SEQUENCE [LARGE SCALE GENOMIC DNA]</scope>
</reference>
<dbReference type="AlphaFoldDB" id="A0A4Y2BA38"/>
<organism evidence="1 2">
    <name type="scientific">Araneus ventricosus</name>
    <name type="common">Orbweaver spider</name>
    <name type="synonym">Epeira ventricosa</name>
    <dbReference type="NCBI Taxonomy" id="182803"/>
    <lineage>
        <taxon>Eukaryota</taxon>
        <taxon>Metazoa</taxon>
        <taxon>Ecdysozoa</taxon>
        <taxon>Arthropoda</taxon>
        <taxon>Chelicerata</taxon>
        <taxon>Arachnida</taxon>
        <taxon>Araneae</taxon>
        <taxon>Araneomorphae</taxon>
        <taxon>Entelegynae</taxon>
        <taxon>Araneoidea</taxon>
        <taxon>Araneidae</taxon>
        <taxon>Araneus</taxon>
    </lineage>
</organism>
<dbReference type="OrthoDB" id="7986506at2759"/>
<accession>A0A4Y2BA38</accession>
<name>A0A4Y2BA38_ARAVE</name>
<dbReference type="PANTHER" id="PTHR46409">
    <property type="entry name" value="HTH PSQ-TYPE DOMAIN-CONTAINING PROTEIN"/>
    <property type="match status" value="1"/>
</dbReference>
<evidence type="ECO:0000313" key="2">
    <source>
        <dbReference type="Proteomes" id="UP000499080"/>
    </source>
</evidence>